<accession>A0ABP1BGH4</accession>
<reference evidence="1" key="1">
    <citation type="submission" date="2024-03" db="EMBL/GenBank/DDBJ databases">
        <authorList>
            <consortium name="ELIXIR-Norway"/>
            <consortium name="Elixir Norway"/>
        </authorList>
    </citation>
    <scope>NUCLEOTIDE SEQUENCE</scope>
</reference>
<organism evidence="1 2">
    <name type="scientific">Sphagnum jensenii</name>
    <dbReference type="NCBI Taxonomy" id="128206"/>
    <lineage>
        <taxon>Eukaryota</taxon>
        <taxon>Viridiplantae</taxon>
        <taxon>Streptophyta</taxon>
        <taxon>Embryophyta</taxon>
        <taxon>Bryophyta</taxon>
        <taxon>Sphagnophytina</taxon>
        <taxon>Sphagnopsida</taxon>
        <taxon>Sphagnales</taxon>
        <taxon>Sphagnaceae</taxon>
        <taxon>Sphagnum</taxon>
    </lineage>
</organism>
<dbReference type="EMBL" id="OZ023705">
    <property type="protein sequence ID" value="CAK9874664.1"/>
    <property type="molecule type" value="Genomic_DNA"/>
</dbReference>
<proteinExistence type="predicted"/>
<evidence type="ECO:0000313" key="2">
    <source>
        <dbReference type="Proteomes" id="UP001497522"/>
    </source>
</evidence>
<protein>
    <submittedName>
        <fullName evidence="1">Uncharacterized protein</fullName>
    </submittedName>
</protein>
<keyword evidence="2" id="KW-1185">Reference proteome</keyword>
<gene>
    <name evidence="1" type="ORF">CSSPJE1EN2_LOCUS16938</name>
</gene>
<evidence type="ECO:0000313" key="1">
    <source>
        <dbReference type="EMBL" id="CAK9874664.1"/>
    </source>
</evidence>
<sequence>MAKQWGLLIFWHSSRAREKTKLVLWSNWHNCHQVRGFHSWFNWITPAVVQSGTLICFSLSCAYIESNFLLLGWVKGLCKLLGY</sequence>
<name>A0ABP1BGH4_9BRYO</name>
<dbReference type="Proteomes" id="UP001497522">
    <property type="component" value="Chromosome 4"/>
</dbReference>